<reference evidence="1 2" key="1">
    <citation type="submission" date="2018-02" db="EMBL/GenBank/DDBJ databases">
        <title>Draft genome of wild Prunus yedoensis var. nudiflora.</title>
        <authorList>
            <person name="Baek S."/>
            <person name="Kim J.-H."/>
            <person name="Choi K."/>
            <person name="Kim G.-B."/>
            <person name="Cho A."/>
            <person name="Jang H."/>
            <person name="Shin C.-H."/>
            <person name="Yu H.-J."/>
            <person name="Mun J.-H."/>
        </authorList>
    </citation>
    <scope>NUCLEOTIDE SEQUENCE [LARGE SCALE GENOMIC DNA]</scope>
    <source>
        <strain evidence="2">cv. Jeju island</strain>
        <tissue evidence="1">Leaf</tissue>
    </source>
</reference>
<gene>
    <name evidence="1" type="ORF">Pyn_21064</name>
</gene>
<comment type="caution">
    <text evidence="1">The sequence shown here is derived from an EMBL/GenBank/DDBJ whole genome shotgun (WGS) entry which is preliminary data.</text>
</comment>
<sequence>MGYKDSGCGVKTSGWCKRSGRSTTSEVYVGKGGRIWWGEVRQRIEETVKVDNEFRVGFVLFTLGTLLCPPLAEEMDGVRSWKETGEPYVARLWGEKTSKKVIMWVKSKGGFESNKICVRRRDIIRRKDCELCKGKSVY</sequence>
<organism evidence="1 2">
    <name type="scientific">Prunus yedoensis var. nudiflora</name>
    <dbReference type="NCBI Taxonomy" id="2094558"/>
    <lineage>
        <taxon>Eukaryota</taxon>
        <taxon>Viridiplantae</taxon>
        <taxon>Streptophyta</taxon>
        <taxon>Embryophyta</taxon>
        <taxon>Tracheophyta</taxon>
        <taxon>Spermatophyta</taxon>
        <taxon>Magnoliopsida</taxon>
        <taxon>eudicotyledons</taxon>
        <taxon>Gunneridae</taxon>
        <taxon>Pentapetalae</taxon>
        <taxon>rosids</taxon>
        <taxon>fabids</taxon>
        <taxon>Rosales</taxon>
        <taxon>Rosaceae</taxon>
        <taxon>Amygdaloideae</taxon>
        <taxon>Amygdaleae</taxon>
        <taxon>Prunus</taxon>
    </lineage>
</organism>
<keyword evidence="2" id="KW-1185">Reference proteome</keyword>
<evidence type="ECO:0000313" key="2">
    <source>
        <dbReference type="Proteomes" id="UP000250321"/>
    </source>
</evidence>
<name>A0A314ZSG6_PRUYE</name>
<dbReference type="AlphaFoldDB" id="A0A314ZSG6"/>
<protein>
    <submittedName>
        <fullName evidence="1">Uncharacterized protein</fullName>
    </submittedName>
</protein>
<accession>A0A314ZSG6</accession>
<evidence type="ECO:0000313" key="1">
    <source>
        <dbReference type="EMBL" id="PQQ19861.1"/>
    </source>
</evidence>
<proteinExistence type="predicted"/>
<dbReference type="Proteomes" id="UP000250321">
    <property type="component" value="Unassembled WGS sequence"/>
</dbReference>
<dbReference type="EMBL" id="PJQY01000053">
    <property type="protein sequence ID" value="PQQ19861.1"/>
    <property type="molecule type" value="Genomic_DNA"/>
</dbReference>